<dbReference type="Proteomes" id="UP001196068">
    <property type="component" value="Unassembled WGS sequence"/>
</dbReference>
<keyword evidence="2" id="KW-1133">Transmembrane helix</keyword>
<feature type="compositionally biased region" description="Gly residues" evidence="1">
    <location>
        <begin position="10"/>
        <end position="21"/>
    </location>
</feature>
<evidence type="ECO:0000256" key="2">
    <source>
        <dbReference type="SAM" id="Phobius"/>
    </source>
</evidence>
<gene>
    <name evidence="4" type="ORF">GXW79_15310</name>
</gene>
<dbReference type="EMBL" id="JAAEDH010000018">
    <property type="protein sequence ID" value="MBR0656449.1"/>
    <property type="molecule type" value="Genomic_DNA"/>
</dbReference>
<dbReference type="Pfam" id="PF03703">
    <property type="entry name" value="bPH_2"/>
    <property type="match status" value="1"/>
</dbReference>
<dbReference type="RefSeq" id="WP_211875311.1">
    <property type="nucleotide sequence ID" value="NZ_JAAEDH010000018.1"/>
</dbReference>
<keyword evidence="2" id="KW-0812">Transmembrane</keyword>
<evidence type="ECO:0000259" key="3">
    <source>
        <dbReference type="Pfam" id="PF03703"/>
    </source>
</evidence>
<feature type="domain" description="YdbS-like PH" evidence="3">
    <location>
        <begin position="60"/>
        <end position="133"/>
    </location>
</feature>
<name>A0AAF1JXX2_9PROT</name>
<keyword evidence="2" id="KW-0472">Membrane</keyword>
<proteinExistence type="predicted"/>
<keyword evidence="5" id="KW-1185">Reference proteome</keyword>
<reference evidence="4" key="1">
    <citation type="submission" date="2020-01" db="EMBL/GenBank/DDBJ databases">
        <authorList>
            <person name="Rat A."/>
        </authorList>
    </citation>
    <scope>NUCLEOTIDE SEQUENCE</scope>
    <source>
        <strain evidence="4">LMG 28251</strain>
    </source>
</reference>
<dbReference type="InterPro" id="IPR005182">
    <property type="entry name" value="YdbS-like_PH"/>
</dbReference>
<accession>A0AAF1JXX2</accession>
<evidence type="ECO:0000256" key="1">
    <source>
        <dbReference type="SAM" id="MobiDB-lite"/>
    </source>
</evidence>
<feature type="region of interest" description="Disordered" evidence="1">
    <location>
        <begin position="1"/>
        <end position="22"/>
    </location>
</feature>
<evidence type="ECO:0000313" key="5">
    <source>
        <dbReference type="Proteomes" id="UP001196068"/>
    </source>
</evidence>
<sequence>MSGANLGNPIPGGTGPAGAPGAGQAETMVLEVRESRRSFGLLWLILGFLMLGIPFIGRQRVAISNQRVRLEQGFWTRVRDDIEIFRIRDVVVKQNLWHRLMGVGDIVIRSTEGRTEETHVLRGLPDPDKVSDTLRSIWNSTSRPRGPATSLD</sequence>
<feature type="transmembrane region" description="Helical" evidence="2">
    <location>
        <begin position="38"/>
        <end position="57"/>
    </location>
</feature>
<organism evidence="4 5">
    <name type="scientific">Plastoroseomonas arctica</name>
    <dbReference type="NCBI Taxonomy" id="1509237"/>
    <lineage>
        <taxon>Bacteria</taxon>
        <taxon>Pseudomonadati</taxon>
        <taxon>Pseudomonadota</taxon>
        <taxon>Alphaproteobacteria</taxon>
        <taxon>Acetobacterales</taxon>
        <taxon>Acetobacteraceae</taxon>
        <taxon>Plastoroseomonas</taxon>
    </lineage>
</organism>
<protein>
    <submittedName>
        <fullName evidence="4">PH domain-containing protein</fullName>
    </submittedName>
</protein>
<reference evidence="4" key="2">
    <citation type="journal article" date="2021" name="Syst. Appl. Microbiol.">
        <title>Roseomonas hellenica sp. nov., isolated from roots of wild-growing Alkanna tinctoria.</title>
        <authorList>
            <person name="Rat A."/>
            <person name="Naranjo H.D."/>
            <person name="Lebbe L."/>
            <person name="Cnockaert M."/>
            <person name="Krigas N."/>
            <person name="Grigoriadou K."/>
            <person name="Maloupa E."/>
            <person name="Willems A."/>
        </authorList>
    </citation>
    <scope>NUCLEOTIDE SEQUENCE</scope>
    <source>
        <strain evidence="4">LMG 28251</strain>
    </source>
</reference>
<comment type="caution">
    <text evidence="4">The sequence shown here is derived from an EMBL/GenBank/DDBJ whole genome shotgun (WGS) entry which is preliminary data.</text>
</comment>
<evidence type="ECO:0000313" key="4">
    <source>
        <dbReference type="EMBL" id="MBR0656449.1"/>
    </source>
</evidence>
<dbReference type="AlphaFoldDB" id="A0AAF1JXX2"/>